<dbReference type="AlphaFoldDB" id="A0A0R2DBM6"/>
<proteinExistence type="predicted"/>
<accession>A0A0R2DBM6</accession>
<reference evidence="1 2" key="1">
    <citation type="journal article" date="2015" name="Genome Announc.">
        <title>Expanding the biotechnology potential of lactobacilli through comparative genomics of 213 strains and associated genera.</title>
        <authorList>
            <person name="Sun Z."/>
            <person name="Harris H.M."/>
            <person name="McCann A."/>
            <person name="Guo C."/>
            <person name="Argimon S."/>
            <person name="Zhang W."/>
            <person name="Yang X."/>
            <person name="Jeffery I.B."/>
            <person name="Cooney J.C."/>
            <person name="Kagawa T.F."/>
            <person name="Liu W."/>
            <person name="Song Y."/>
            <person name="Salvetti E."/>
            <person name="Wrobel A."/>
            <person name="Rasinkangas P."/>
            <person name="Parkhill J."/>
            <person name="Rea M.C."/>
            <person name="O'Sullivan O."/>
            <person name="Ritari J."/>
            <person name="Douillard F.P."/>
            <person name="Paul Ross R."/>
            <person name="Yang R."/>
            <person name="Briner A.E."/>
            <person name="Felis G.E."/>
            <person name="de Vos W.M."/>
            <person name="Barrangou R."/>
            <person name="Klaenhammer T.R."/>
            <person name="Caufield P.W."/>
            <person name="Cui Y."/>
            <person name="Zhang H."/>
            <person name="O'Toole P.W."/>
        </authorList>
    </citation>
    <scope>NUCLEOTIDE SEQUENCE [LARGE SCALE GENOMIC DNA]</scope>
    <source>
        <strain evidence="1 2">DSM 21775</strain>
    </source>
</reference>
<evidence type="ECO:0000313" key="2">
    <source>
        <dbReference type="Proteomes" id="UP000051589"/>
    </source>
</evidence>
<keyword evidence="2" id="KW-1185">Reference proteome</keyword>
<dbReference type="PATRIC" id="fig|1423803.3.peg.1024"/>
<comment type="caution">
    <text evidence="1">The sequence shown here is derived from an EMBL/GenBank/DDBJ whole genome shotgun (WGS) entry which is preliminary data.</text>
</comment>
<gene>
    <name evidence="1" type="ORF">FD13_GL001023</name>
</gene>
<organism evidence="1 2">
    <name type="scientific">Levilactobacillus senmaizukei DSM 21775 = NBRC 103853</name>
    <dbReference type="NCBI Taxonomy" id="1423803"/>
    <lineage>
        <taxon>Bacteria</taxon>
        <taxon>Bacillati</taxon>
        <taxon>Bacillota</taxon>
        <taxon>Bacilli</taxon>
        <taxon>Lactobacillales</taxon>
        <taxon>Lactobacillaceae</taxon>
        <taxon>Levilactobacillus</taxon>
    </lineage>
</organism>
<evidence type="ECO:0000313" key="1">
    <source>
        <dbReference type="EMBL" id="KRN01432.1"/>
    </source>
</evidence>
<dbReference type="EMBL" id="AYZH01000022">
    <property type="protein sequence ID" value="KRN01432.1"/>
    <property type="molecule type" value="Genomic_DNA"/>
</dbReference>
<protein>
    <submittedName>
        <fullName evidence="1">Uncharacterized protein</fullName>
    </submittedName>
</protein>
<sequence>MTKDDIKAFGYLSSKHLENLDSNSFESVKHISNQLAGSGLTQAGIALGFTGNAADRLSLNFQNALVEQNWIIIRQNQEIIELLKKNNDDGLTK</sequence>
<name>A0A0R2DBM6_9LACO</name>
<dbReference type="STRING" id="1423803.FD13_GL001023"/>
<dbReference type="Proteomes" id="UP000051589">
    <property type="component" value="Unassembled WGS sequence"/>
</dbReference>